<keyword evidence="4" id="KW-0560">Oxidoreductase</keyword>
<sequence>MDRVGCIVVGAGVVGLAVARALALRGTEVIIAEKADAIGTETSSRNSEVIHAGIYYAPGSLKARLCTAGRGMLYDYAAGRGVPHRRCGKLIVATAPEQLAVLDSIAGHAAANGVALTMLSGAQAMELEPALSCHGALLSPETGIVDSHALMEALLADAEDAGAMLALGTQVVAIEPASGGFIVDTETDGERFRLAADMVVNAAGLWASQVAQAVQGLDPAHVPVTRYARGSYYAAPGRPAFSRLIYPVPEPGGLGVHLTLDLGGSMRFGPDVEWIDGIDYRVNPDRQAHFEAEIRRYWPGLPEGALAPTYCGIRPKISGPGEPAADFRIDGPETHGIPGLVNLFGIESPGLTSSLAIAEEVAVRLDQAIPASAAT</sequence>
<proteinExistence type="inferred from homology"/>
<evidence type="ECO:0000313" key="7">
    <source>
        <dbReference type="EMBL" id="PAU97646.1"/>
    </source>
</evidence>
<dbReference type="GO" id="GO:0047545">
    <property type="term" value="F:(S)-2-hydroxyglutarate dehydrogenase activity"/>
    <property type="evidence" value="ECO:0007669"/>
    <property type="project" value="TreeGrafter"/>
</dbReference>
<dbReference type="PANTHER" id="PTHR43104">
    <property type="entry name" value="L-2-HYDROXYGLUTARATE DEHYDROGENASE, MITOCHONDRIAL"/>
    <property type="match status" value="1"/>
</dbReference>
<dbReference type="AlphaFoldDB" id="A0A2A2GJ63"/>
<gene>
    <name evidence="7" type="ORF">CK240_06645</name>
</gene>
<dbReference type="OrthoDB" id="9801699at2"/>
<evidence type="ECO:0000256" key="5">
    <source>
        <dbReference type="ARBA" id="ARBA00037941"/>
    </source>
</evidence>
<comment type="cofactor">
    <cofactor evidence="1">
        <name>FAD</name>
        <dbReference type="ChEBI" id="CHEBI:57692"/>
    </cofactor>
</comment>
<reference evidence="7 8" key="1">
    <citation type="submission" date="2017-09" db="EMBL/GenBank/DDBJ databases">
        <title>Paracoccus alkalisoli sp. nov., isolated from saline alkaline soil.</title>
        <authorList>
            <person name="Dong X."/>
            <person name="Zhang G."/>
        </authorList>
    </citation>
    <scope>NUCLEOTIDE SEQUENCE [LARGE SCALE GENOMIC DNA]</scope>
    <source>
        <strain evidence="7 8">WN007</strain>
    </source>
</reference>
<evidence type="ECO:0000256" key="2">
    <source>
        <dbReference type="ARBA" id="ARBA00022630"/>
    </source>
</evidence>
<dbReference type="SUPFAM" id="SSF51905">
    <property type="entry name" value="FAD/NAD(P)-binding domain"/>
    <property type="match status" value="1"/>
</dbReference>
<dbReference type="PANTHER" id="PTHR43104:SF4">
    <property type="entry name" value="L-2-HYDROXYGLUTARATE DEHYDROGENASE, MITOCHONDRIAL"/>
    <property type="match status" value="1"/>
</dbReference>
<dbReference type="Gene3D" id="3.50.50.60">
    <property type="entry name" value="FAD/NAD(P)-binding domain"/>
    <property type="match status" value="1"/>
</dbReference>
<feature type="domain" description="FAD dependent oxidoreductase" evidence="6">
    <location>
        <begin position="7"/>
        <end position="362"/>
    </location>
</feature>
<dbReference type="InterPro" id="IPR006076">
    <property type="entry name" value="FAD-dep_OxRdtase"/>
</dbReference>
<keyword evidence="2" id="KW-0285">Flavoprotein</keyword>
<evidence type="ECO:0000259" key="6">
    <source>
        <dbReference type="Pfam" id="PF01266"/>
    </source>
</evidence>
<keyword evidence="8" id="KW-1185">Reference proteome</keyword>
<organism evidence="7 8">
    <name type="scientific">Paracoccus salipaludis</name>
    <dbReference type="NCBI Taxonomy" id="2032623"/>
    <lineage>
        <taxon>Bacteria</taxon>
        <taxon>Pseudomonadati</taxon>
        <taxon>Pseudomonadota</taxon>
        <taxon>Alphaproteobacteria</taxon>
        <taxon>Rhodobacterales</taxon>
        <taxon>Paracoccaceae</taxon>
        <taxon>Paracoccus</taxon>
    </lineage>
</organism>
<protein>
    <submittedName>
        <fullName evidence="7">FAD-dependent oxidoreductase</fullName>
    </submittedName>
</protein>
<dbReference type="InterPro" id="IPR036188">
    <property type="entry name" value="FAD/NAD-bd_sf"/>
</dbReference>
<dbReference type="Pfam" id="PF01266">
    <property type="entry name" value="DAO"/>
    <property type="match status" value="1"/>
</dbReference>
<dbReference type="Proteomes" id="UP000218023">
    <property type="component" value="Unassembled WGS sequence"/>
</dbReference>
<evidence type="ECO:0000256" key="4">
    <source>
        <dbReference type="ARBA" id="ARBA00023002"/>
    </source>
</evidence>
<accession>A0A2A2GJ63</accession>
<dbReference type="Gene3D" id="3.30.9.10">
    <property type="entry name" value="D-Amino Acid Oxidase, subunit A, domain 2"/>
    <property type="match status" value="1"/>
</dbReference>
<evidence type="ECO:0000256" key="1">
    <source>
        <dbReference type="ARBA" id="ARBA00001974"/>
    </source>
</evidence>
<comment type="caution">
    <text evidence="7">The sequence shown here is derived from an EMBL/GenBank/DDBJ whole genome shotgun (WGS) entry which is preliminary data.</text>
</comment>
<comment type="similarity">
    <text evidence="5">Belongs to the L2HGDH family.</text>
</comment>
<dbReference type="RefSeq" id="WP_095639563.1">
    <property type="nucleotide sequence ID" value="NZ_NSJZ01000004.1"/>
</dbReference>
<keyword evidence="3" id="KW-0274">FAD</keyword>
<name>A0A2A2GJ63_9RHOB</name>
<dbReference type="EMBL" id="NSJZ01000004">
    <property type="protein sequence ID" value="PAU97646.1"/>
    <property type="molecule type" value="Genomic_DNA"/>
</dbReference>
<evidence type="ECO:0000256" key="3">
    <source>
        <dbReference type="ARBA" id="ARBA00022827"/>
    </source>
</evidence>
<evidence type="ECO:0000313" key="8">
    <source>
        <dbReference type="Proteomes" id="UP000218023"/>
    </source>
</evidence>